<dbReference type="PANTHER" id="PTHR35744:SF4">
    <property type="entry name" value="OS04G0464600 PROTEIN"/>
    <property type="match status" value="1"/>
</dbReference>
<feature type="compositionally biased region" description="Acidic residues" evidence="2">
    <location>
        <begin position="614"/>
        <end position="646"/>
    </location>
</feature>
<dbReference type="AlphaFoldDB" id="A0A1Z5RDZ4"/>
<feature type="region of interest" description="Disordered" evidence="2">
    <location>
        <begin position="592"/>
        <end position="646"/>
    </location>
</feature>
<dbReference type="InterPro" id="IPR013087">
    <property type="entry name" value="Znf_C2H2_type"/>
</dbReference>
<dbReference type="Gramene" id="OQU81721">
    <property type="protein sequence ID" value="OQU81721"/>
    <property type="gene ID" value="SORBI_3006G109850"/>
</dbReference>
<keyword evidence="1" id="KW-0862">Zinc</keyword>
<name>A0A1Z5RDZ4_SORBI</name>
<dbReference type="Proteomes" id="UP000000768">
    <property type="component" value="Chromosome 6"/>
</dbReference>
<dbReference type="GO" id="GO:0008270">
    <property type="term" value="F:zinc ion binding"/>
    <property type="evidence" value="ECO:0007669"/>
    <property type="project" value="UniProtKB-KW"/>
</dbReference>
<feature type="domain" description="C2H2-type" evidence="3">
    <location>
        <begin position="118"/>
        <end position="146"/>
    </location>
</feature>
<dbReference type="PROSITE" id="PS00028">
    <property type="entry name" value="ZINC_FINGER_C2H2_1"/>
    <property type="match status" value="1"/>
</dbReference>
<feature type="compositionally biased region" description="Basic and acidic residues" evidence="2">
    <location>
        <begin position="592"/>
        <end position="613"/>
    </location>
</feature>
<keyword evidence="1" id="KW-0863">Zinc-finger</keyword>
<evidence type="ECO:0000256" key="1">
    <source>
        <dbReference type="PROSITE-ProRule" id="PRU00042"/>
    </source>
</evidence>
<dbReference type="STRING" id="4558.A0A1Z5RDZ4"/>
<evidence type="ECO:0000313" key="4">
    <source>
        <dbReference type="EMBL" id="OQU81721.1"/>
    </source>
</evidence>
<keyword evidence="1" id="KW-0479">Metal-binding</keyword>
<evidence type="ECO:0000313" key="5">
    <source>
        <dbReference type="Proteomes" id="UP000000768"/>
    </source>
</evidence>
<accession>A0A1Z5RDZ4</accession>
<reference evidence="5" key="2">
    <citation type="journal article" date="2018" name="Plant J.">
        <title>The Sorghum bicolor reference genome: improved assembly, gene annotations, a transcriptome atlas, and signatures of genome organization.</title>
        <authorList>
            <person name="McCormick R.F."/>
            <person name="Truong S.K."/>
            <person name="Sreedasyam A."/>
            <person name="Jenkins J."/>
            <person name="Shu S."/>
            <person name="Sims D."/>
            <person name="Kennedy M."/>
            <person name="Amirebrahimi M."/>
            <person name="Weers B.D."/>
            <person name="McKinley B."/>
            <person name="Mattison A."/>
            <person name="Morishige D.T."/>
            <person name="Grimwood J."/>
            <person name="Schmutz J."/>
            <person name="Mullet J.E."/>
        </authorList>
    </citation>
    <scope>NUCLEOTIDE SEQUENCE [LARGE SCALE GENOMIC DNA]</scope>
    <source>
        <strain evidence="5">cv. BTx623</strain>
    </source>
</reference>
<dbReference type="PANTHER" id="PTHR35744">
    <property type="entry name" value="C2H2-TYPE DOMAIN-CONTAINING PROTEIN"/>
    <property type="match status" value="1"/>
</dbReference>
<reference evidence="4 5" key="1">
    <citation type="journal article" date="2009" name="Nature">
        <title>The Sorghum bicolor genome and the diversification of grasses.</title>
        <authorList>
            <person name="Paterson A.H."/>
            <person name="Bowers J.E."/>
            <person name="Bruggmann R."/>
            <person name="Dubchak I."/>
            <person name="Grimwood J."/>
            <person name="Gundlach H."/>
            <person name="Haberer G."/>
            <person name="Hellsten U."/>
            <person name="Mitros T."/>
            <person name="Poliakov A."/>
            <person name="Schmutz J."/>
            <person name="Spannagl M."/>
            <person name="Tang H."/>
            <person name="Wang X."/>
            <person name="Wicker T."/>
            <person name="Bharti A.K."/>
            <person name="Chapman J."/>
            <person name="Feltus F.A."/>
            <person name="Gowik U."/>
            <person name="Grigoriev I.V."/>
            <person name="Lyons E."/>
            <person name="Maher C.A."/>
            <person name="Martis M."/>
            <person name="Narechania A."/>
            <person name="Otillar R.P."/>
            <person name="Penning B.W."/>
            <person name="Salamov A.A."/>
            <person name="Wang Y."/>
            <person name="Zhang L."/>
            <person name="Carpita N.C."/>
            <person name="Freeling M."/>
            <person name="Gingle A.R."/>
            <person name="Hash C.T."/>
            <person name="Keller B."/>
            <person name="Klein P."/>
            <person name="Kresovich S."/>
            <person name="McCann M.C."/>
            <person name="Ming R."/>
            <person name="Peterson D.G."/>
            <person name="Mehboob-ur-Rahman"/>
            <person name="Ware D."/>
            <person name="Westhoff P."/>
            <person name="Mayer K.F."/>
            <person name="Messing J."/>
            <person name="Rokhsar D.S."/>
        </authorList>
    </citation>
    <scope>NUCLEOTIDE SEQUENCE [LARGE SCALE GENOMIC DNA]</scope>
    <source>
        <strain evidence="5">cv. BTx623</strain>
    </source>
</reference>
<dbReference type="PROSITE" id="PS50157">
    <property type="entry name" value="ZINC_FINGER_C2H2_2"/>
    <property type="match status" value="1"/>
</dbReference>
<feature type="compositionally biased region" description="Basic and acidic residues" evidence="2">
    <location>
        <begin position="439"/>
        <end position="462"/>
    </location>
</feature>
<organism evidence="4 5">
    <name type="scientific">Sorghum bicolor</name>
    <name type="common">Sorghum</name>
    <name type="synonym">Sorghum vulgare</name>
    <dbReference type="NCBI Taxonomy" id="4558"/>
    <lineage>
        <taxon>Eukaryota</taxon>
        <taxon>Viridiplantae</taxon>
        <taxon>Streptophyta</taxon>
        <taxon>Embryophyta</taxon>
        <taxon>Tracheophyta</taxon>
        <taxon>Spermatophyta</taxon>
        <taxon>Magnoliopsida</taxon>
        <taxon>Liliopsida</taxon>
        <taxon>Poales</taxon>
        <taxon>Poaceae</taxon>
        <taxon>PACMAD clade</taxon>
        <taxon>Panicoideae</taxon>
        <taxon>Andropogonodae</taxon>
        <taxon>Andropogoneae</taxon>
        <taxon>Sorghinae</taxon>
        <taxon>Sorghum</taxon>
    </lineage>
</organism>
<feature type="compositionally biased region" description="Basic and acidic residues" evidence="2">
    <location>
        <begin position="473"/>
        <end position="482"/>
    </location>
</feature>
<dbReference type="InParanoid" id="A0A1Z5RDZ4"/>
<proteinExistence type="predicted"/>
<dbReference type="EMBL" id="CM000765">
    <property type="protein sequence ID" value="OQU81721.1"/>
    <property type="molecule type" value="Genomic_DNA"/>
</dbReference>
<feature type="region of interest" description="Disordered" evidence="2">
    <location>
        <begin position="530"/>
        <end position="565"/>
    </location>
</feature>
<gene>
    <name evidence="4" type="ORF">SORBI_3006G109850</name>
</gene>
<protein>
    <recommendedName>
        <fullName evidence="3">C2H2-type domain-containing protein</fullName>
    </recommendedName>
</protein>
<evidence type="ECO:0000259" key="3">
    <source>
        <dbReference type="PROSITE" id="PS50157"/>
    </source>
</evidence>
<sequence length="646" mass="69753">MPWRQIVILPRATSSLMLPPLSPLQRRLLAAGPKLLAPRFFRSFSSATAPAARKPTTAVAVLWDLAASRPPSTIPLYDAAVRLHLAATSFGRLRLSAAFVHPSHRLPSRAAGSAATTHLCRVCGRRFRARDALVRHFDAIHAREHAKRVARIDSARGGRRVRLAAALSLKLSKYEKAARELTAGAGTASPSDELGRAGVRVELSRTPAASLREHAQLVLDEGSARCLMLVSDHEELTPLLRVARERGVRSVVVGGESGLARWADVGFSWAEVIAGKARKAAPSVSGKWRDGDVLKGLEWRYEEDDDEEEVVFEDSDDDGVEELARKAKGKPWWKLDSDDEDSSVGEVQTKCAVAARFRPARSKNASIPSHSAIMALSSPLRITGAKKSHDPVPVTNASVSAVATGRGGRHAPPCCRAIHRSATAHAPCSAKKAVTSPRDVVEHDLVHGPGHEERREHARRGAEAGAHGAVHAGPEHAGDHEVPPPAPEVAEGGGEVRPVELRLQLRAQQRAGERRGGREEELQHQVHVRAVEHGHGVRGHPRPVAPDGDERGEERRLGRVRQQESGRERGAGCLLLLLLLLVLGLVPDLDGQRGARDEAHEREGGVERPVSRGEEEELEAAEPDEEEGGDGAEVDGGEGEGEDWEE</sequence>
<evidence type="ECO:0000256" key="2">
    <source>
        <dbReference type="SAM" id="MobiDB-lite"/>
    </source>
</evidence>
<feature type="region of interest" description="Disordered" evidence="2">
    <location>
        <begin position="435"/>
        <end position="496"/>
    </location>
</feature>
<feature type="compositionally biased region" description="Basic and acidic residues" evidence="2">
    <location>
        <begin position="548"/>
        <end position="565"/>
    </location>
</feature>
<feature type="compositionally biased region" description="Low complexity" evidence="2">
    <location>
        <begin position="463"/>
        <end position="472"/>
    </location>
</feature>
<keyword evidence="5" id="KW-1185">Reference proteome</keyword>